<keyword evidence="2" id="KW-1185">Reference proteome</keyword>
<comment type="caution">
    <text evidence="1">The sequence shown here is derived from an EMBL/GenBank/DDBJ whole genome shotgun (WGS) entry which is preliminary data.</text>
</comment>
<gene>
    <name evidence="1" type="ORF">M3P21_09690</name>
</gene>
<dbReference type="Proteomes" id="UP001203880">
    <property type="component" value="Unassembled WGS sequence"/>
</dbReference>
<dbReference type="EMBL" id="JAMFMB010000010">
    <property type="protein sequence ID" value="MCL6283799.1"/>
    <property type="molecule type" value="Genomic_DNA"/>
</dbReference>
<accession>A0ABT0Q1R4</accession>
<name>A0ABT0Q1R4_9RHOB</name>
<evidence type="ECO:0000313" key="1">
    <source>
        <dbReference type="EMBL" id="MCL6283799.1"/>
    </source>
</evidence>
<dbReference type="RefSeq" id="WP_249709642.1">
    <property type="nucleotide sequence ID" value="NZ_JAMFMB010000010.1"/>
</dbReference>
<protein>
    <submittedName>
        <fullName evidence="1">Uncharacterized protein</fullName>
    </submittedName>
</protein>
<reference evidence="1" key="1">
    <citation type="submission" date="2022-05" db="EMBL/GenBank/DDBJ databases">
        <authorList>
            <person name="Park J.-S."/>
        </authorList>
    </citation>
    <scope>NUCLEOTIDE SEQUENCE</scope>
    <source>
        <strain evidence="1">2012CJ41-6</strain>
    </source>
</reference>
<organism evidence="1 2">
    <name type="scientific">Ruegeria spongiae</name>
    <dbReference type="NCBI Taxonomy" id="2942209"/>
    <lineage>
        <taxon>Bacteria</taxon>
        <taxon>Pseudomonadati</taxon>
        <taxon>Pseudomonadota</taxon>
        <taxon>Alphaproteobacteria</taxon>
        <taxon>Rhodobacterales</taxon>
        <taxon>Roseobacteraceae</taxon>
        <taxon>Ruegeria</taxon>
    </lineage>
</organism>
<evidence type="ECO:0000313" key="2">
    <source>
        <dbReference type="Proteomes" id="UP001203880"/>
    </source>
</evidence>
<sequence length="107" mass="12189">MIYLPEIRSLEFRPHNQGFALRIEFDVPLPSRLMTILSHHLKGEKAAFEEFSAESDRLLEETDLISNETVGICGGDYTSKKSRSATLFFDAKPSMWSSFEALVEECK</sequence>
<proteinExistence type="predicted"/>